<sequence length="162" mass="18312">MRETLPYIEKFALMHSATSTCVVLSDYPIKAMGYLKFLASLGEFKVTVLDALPEFISDEVERAKLVVVDMNWATAEQDLGLERALNTFPNANVLFMQEDHTDLRVYFENNRDICLLGKQASLSLTKSLLSALLLHANEELGRPERSSIRLAQEFDEILSRAN</sequence>
<evidence type="ECO:0000313" key="1">
    <source>
        <dbReference type="EMBL" id="MCQ8897261.1"/>
    </source>
</evidence>
<organism evidence="1 2">
    <name type="scientific">Limnobacter humi</name>
    <dbReference type="NCBI Taxonomy" id="1778671"/>
    <lineage>
        <taxon>Bacteria</taxon>
        <taxon>Pseudomonadati</taxon>
        <taxon>Pseudomonadota</taxon>
        <taxon>Betaproteobacteria</taxon>
        <taxon>Burkholderiales</taxon>
        <taxon>Burkholderiaceae</taxon>
        <taxon>Limnobacter</taxon>
    </lineage>
</organism>
<comment type="caution">
    <text evidence="1">The sequence shown here is derived from an EMBL/GenBank/DDBJ whole genome shotgun (WGS) entry which is preliminary data.</text>
</comment>
<accession>A0ABT1WJP2</accession>
<evidence type="ECO:0008006" key="3">
    <source>
        <dbReference type="Google" id="ProtNLM"/>
    </source>
</evidence>
<name>A0ABT1WJP2_9BURK</name>
<dbReference type="Proteomes" id="UP001204142">
    <property type="component" value="Unassembled WGS sequence"/>
</dbReference>
<proteinExistence type="predicted"/>
<protein>
    <recommendedName>
        <fullName evidence="3">Response regulatory domain-containing protein</fullName>
    </recommendedName>
</protein>
<gene>
    <name evidence="1" type="ORF">NQT62_12530</name>
</gene>
<evidence type="ECO:0000313" key="2">
    <source>
        <dbReference type="Proteomes" id="UP001204142"/>
    </source>
</evidence>
<dbReference type="EMBL" id="JANIGO010000004">
    <property type="protein sequence ID" value="MCQ8897261.1"/>
    <property type="molecule type" value="Genomic_DNA"/>
</dbReference>
<keyword evidence="2" id="KW-1185">Reference proteome</keyword>
<reference evidence="1 2" key="1">
    <citation type="submission" date="2022-07" db="EMBL/GenBank/DDBJ databases">
        <authorList>
            <person name="Xamxidin M."/>
            <person name="Wu M."/>
        </authorList>
    </citation>
    <scope>NUCLEOTIDE SEQUENCE [LARGE SCALE GENOMIC DNA]</scope>
    <source>
        <strain evidence="1 2">NBRC 111650</strain>
    </source>
</reference>
<dbReference type="RefSeq" id="WP_256765059.1">
    <property type="nucleotide sequence ID" value="NZ_JANIGO010000004.1"/>
</dbReference>